<dbReference type="AlphaFoldDB" id="A0A9K3HMT8"/>
<dbReference type="Gramene" id="mRNA:HanXRQr2_Chr11g0482581">
    <property type="protein sequence ID" value="CDS:HanXRQr2_Chr11g0482581.1"/>
    <property type="gene ID" value="HanXRQr2_Chr11g0482581"/>
</dbReference>
<accession>A0A9K3HMT8</accession>
<gene>
    <name evidence="1" type="ORF">HanXRQr2_Chr11g0482581</name>
</gene>
<organism evidence="1 2">
    <name type="scientific">Helianthus annuus</name>
    <name type="common">Common sunflower</name>
    <dbReference type="NCBI Taxonomy" id="4232"/>
    <lineage>
        <taxon>Eukaryota</taxon>
        <taxon>Viridiplantae</taxon>
        <taxon>Streptophyta</taxon>
        <taxon>Embryophyta</taxon>
        <taxon>Tracheophyta</taxon>
        <taxon>Spermatophyta</taxon>
        <taxon>Magnoliopsida</taxon>
        <taxon>eudicotyledons</taxon>
        <taxon>Gunneridae</taxon>
        <taxon>Pentapetalae</taxon>
        <taxon>asterids</taxon>
        <taxon>campanulids</taxon>
        <taxon>Asterales</taxon>
        <taxon>Asteraceae</taxon>
        <taxon>Asteroideae</taxon>
        <taxon>Heliantheae alliance</taxon>
        <taxon>Heliantheae</taxon>
        <taxon>Helianthus</taxon>
    </lineage>
</organism>
<comment type="caution">
    <text evidence="1">The sequence shown here is derived from an EMBL/GenBank/DDBJ whole genome shotgun (WGS) entry which is preliminary data.</text>
</comment>
<evidence type="ECO:0000313" key="2">
    <source>
        <dbReference type="Proteomes" id="UP000215914"/>
    </source>
</evidence>
<evidence type="ECO:0000313" key="1">
    <source>
        <dbReference type="EMBL" id="KAF5781359.1"/>
    </source>
</evidence>
<sequence>MYLCCVSTGNRFTCIFFSFFIHQNCSRHCQKQQLGLPDSNTGAKRKPKPPNPTLYEAVFNGLNRSDTIIPVLNNPEST</sequence>
<dbReference type="EMBL" id="MNCJ02000326">
    <property type="protein sequence ID" value="KAF5781359.1"/>
    <property type="molecule type" value="Genomic_DNA"/>
</dbReference>
<keyword evidence="2" id="KW-1185">Reference proteome</keyword>
<name>A0A9K3HMT8_HELAN</name>
<reference evidence="1" key="1">
    <citation type="journal article" date="2017" name="Nature">
        <title>The sunflower genome provides insights into oil metabolism, flowering and Asterid evolution.</title>
        <authorList>
            <person name="Badouin H."/>
            <person name="Gouzy J."/>
            <person name="Grassa C.J."/>
            <person name="Murat F."/>
            <person name="Staton S.E."/>
            <person name="Cottret L."/>
            <person name="Lelandais-Briere C."/>
            <person name="Owens G.L."/>
            <person name="Carrere S."/>
            <person name="Mayjonade B."/>
            <person name="Legrand L."/>
            <person name="Gill N."/>
            <person name="Kane N.C."/>
            <person name="Bowers J.E."/>
            <person name="Hubner S."/>
            <person name="Bellec A."/>
            <person name="Berard A."/>
            <person name="Berges H."/>
            <person name="Blanchet N."/>
            <person name="Boniface M.C."/>
            <person name="Brunel D."/>
            <person name="Catrice O."/>
            <person name="Chaidir N."/>
            <person name="Claudel C."/>
            <person name="Donnadieu C."/>
            <person name="Faraut T."/>
            <person name="Fievet G."/>
            <person name="Helmstetter N."/>
            <person name="King M."/>
            <person name="Knapp S.J."/>
            <person name="Lai Z."/>
            <person name="Le Paslier M.C."/>
            <person name="Lippi Y."/>
            <person name="Lorenzon L."/>
            <person name="Mandel J.R."/>
            <person name="Marage G."/>
            <person name="Marchand G."/>
            <person name="Marquand E."/>
            <person name="Bret-Mestries E."/>
            <person name="Morien E."/>
            <person name="Nambeesan S."/>
            <person name="Nguyen T."/>
            <person name="Pegot-Espagnet P."/>
            <person name="Pouilly N."/>
            <person name="Raftis F."/>
            <person name="Sallet E."/>
            <person name="Schiex T."/>
            <person name="Thomas J."/>
            <person name="Vandecasteele C."/>
            <person name="Vares D."/>
            <person name="Vear F."/>
            <person name="Vautrin S."/>
            <person name="Crespi M."/>
            <person name="Mangin B."/>
            <person name="Burke J.M."/>
            <person name="Salse J."/>
            <person name="Munos S."/>
            <person name="Vincourt P."/>
            <person name="Rieseberg L.H."/>
            <person name="Langlade N.B."/>
        </authorList>
    </citation>
    <scope>NUCLEOTIDE SEQUENCE</scope>
    <source>
        <tissue evidence="1">Leaves</tissue>
    </source>
</reference>
<protein>
    <submittedName>
        <fullName evidence="1">Uncharacterized protein</fullName>
    </submittedName>
</protein>
<dbReference type="Proteomes" id="UP000215914">
    <property type="component" value="Unassembled WGS sequence"/>
</dbReference>
<reference evidence="1" key="2">
    <citation type="submission" date="2020-06" db="EMBL/GenBank/DDBJ databases">
        <title>Helianthus annuus Genome sequencing and assembly Release 2.</title>
        <authorList>
            <person name="Gouzy J."/>
            <person name="Langlade N."/>
            <person name="Munos S."/>
        </authorList>
    </citation>
    <scope>NUCLEOTIDE SEQUENCE</scope>
    <source>
        <tissue evidence="1">Leaves</tissue>
    </source>
</reference>
<proteinExistence type="predicted"/>